<dbReference type="GO" id="GO:0005737">
    <property type="term" value="C:cytoplasm"/>
    <property type="evidence" value="ECO:0007669"/>
    <property type="project" value="UniProtKB-SubCell"/>
</dbReference>
<evidence type="ECO:0000256" key="1">
    <source>
        <dbReference type="ARBA" id="ARBA00007177"/>
    </source>
</evidence>
<dbReference type="RefSeq" id="WP_069152067.1">
    <property type="nucleotide sequence ID" value="NZ_MCGH01000002.1"/>
</dbReference>
<accession>A0A1E3AC19</accession>
<protein>
    <recommendedName>
        <fullName evidence="3">Urease accessory protein UreD</fullName>
    </recommendedName>
</protein>
<comment type="subunit">
    <text evidence="3">UreD, UreF and UreG form a complex that acts as a GTP-hydrolysis-dependent molecular chaperone, activating the urease apoprotein by helping to assemble the nickel containing metallocenter of UreC. The UreE protein probably delivers the nickel.</text>
</comment>
<evidence type="ECO:0000313" key="6">
    <source>
        <dbReference type="Proteomes" id="UP000094067"/>
    </source>
</evidence>
<dbReference type="PANTHER" id="PTHR33643">
    <property type="entry name" value="UREASE ACCESSORY PROTEIN D"/>
    <property type="match status" value="1"/>
</dbReference>
<comment type="subcellular location">
    <subcellularLocation>
        <location evidence="3">Cytoplasm</location>
    </subcellularLocation>
</comment>
<keyword evidence="4" id="KW-0175">Coiled coil</keyword>
<dbReference type="Proteomes" id="UP000094067">
    <property type="component" value="Unassembled WGS sequence"/>
</dbReference>
<dbReference type="GO" id="GO:0016151">
    <property type="term" value="F:nickel cation binding"/>
    <property type="evidence" value="ECO:0007669"/>
    <property type="project" value="UniProtKB-UniRule"/>
</dbReference>
<comment type="function">
    <text evidence="3">Required for maturation of urease via the functional incorporation of the urease nickel metallocenter.</text>
</comment>
<dbReference type="Pfam" id="PF01774">
    <property type="entry name" value="UreD"/>
    <property type="match status" value="1"/>
</dbReference>
<evidence type="ECO:0000313" key="5">
    <source>
        <dbReference type="EMBL" id="ODM05961.1"/>
    </source>
</evidence>
<reference evidence="5 6" key="1">
    <citation type="submission" date="2016-07" db="EMBL/GenBank/DDBJ databases">
        <title>Characterization of isolates of Eisenbergiella tayi derived from blood cultures, using whole genome sequencing.</title>
        <authorList>
            <person name="Burdz T."/>
            <person name="Wiebe D."/>
            <person name="Huynh C."/>
            <person name="Bernard K."/>
        </authorList>
    </citation>
    <scope>NUCLEOTIDE SEQUENCE [LARGE SCALE GENOMIC DNA]</scope>
    <source>
        <strain evidence="5 6">NML 110608</strain>
    </source>
</reference>
<sequence length="275" mass="30768">MDKGTENAFGRKSELGLTAGWDGEETFLRELGFTAPFKIMTPFPCKDGGKEVMIMCASPGIMEGDSQWIRIETERGARLAVTSQSYEKIHKMNNGCACRNTIIRIAGNSALRYRPLPVIPFGGSAFESKTAIELEDESSELIYEELLSCGRAACGERFAYRFFHSLSEVSCKGKLIYRENNRFRPASWPMEELGLFEGYTHMAGMLIHMQAVKEKEREIRSLAEEAENAQEVQCGVTRTAAGDLVVRILGRRAETVRKICDEICSCMEYSVPGNE</sequence>
<organism evidence="5 6">
    <name type="scientific">Eisenbergiella tayi</name>
    <dbReference type="NCBI Taxonomy" id="1432052"/>
    <lineage>
        <taxon>Bacteria</taxon>
        <taxon>Bacillati</taxon>
        <taxon>Bacillota</taxon>
        <taxon>Clostridia</taxon>
        <taxon>Lachnospirales</taxon>
        <taxon>Lachnospiraceae</taxon>
        <taxon>Eisenbergiella</taxon>
    </lineage>
</organism>
<comment type="similarity">
    <text evidence="1 3">Belongs to the UreD family.</text>
</comment>
<evidence type="ECO:0000256" key="2">
    <source>
        <dbReference type="ARBA" id="ARBA00023186"/>
    </source>
</evidence>
<evidence type="ECO:0000256" key="3">
    <source>
        <dbReference type="HAMAP-Rule" id="MF_01384"/>
    </source>
</evidence>
<feature type="coiled-coil region" evidence="4">
    <location>
        <begin position="205"/>
        <end position="232"/>
    </location>
</feature>
<gene>
    <name evidence="5" type="primary">ureH</name>
    <name evidence="3" type="synonym">ureD</name>
    <name evidence="5" type="ORF">BEI61_01850</name>
</gene>
<keyword evidence="3" id="KW-0963">Cytoplasm</keyword>
<keyword evidence="3" id="KW-0996">Nickel insertion</keyword>
<dbReference type="HAMAP" id="MF_01384">
    <property type="entry name" value="UreD"/>
    <property type="match status" value="1"/>
</dbReference>
<proteinExistence type="inferred from homology"/>
<dbReference type="AlphaFoldDB" id="A0A1E3AC19"/>
<dbReference type="InterPro" id="IPR002669">
    <property type="entry name" value="UreD"/>
</dbReference>
<comment type="caution">
    <text evidence="5">The sequence shown here is derived from an EMBL/GenBank/DDBJ whole genome shotgun (WGS) entry which is preliminary data.</text>
</comment>
<evidence type="ECO:0000256" key="4">
    <source>
        <dbReference type="SAM" id="Coils"/>
    </source>
</evidence>
<keyword evidence="2 3" id="KW-0143">Chaperone</keyword>
<name>A0A1E3AC19_9FIRM</name>
<dbReference type="PATRIC" id="fig|1432052.4.peg.2060"/>
<dbReference type="EMBL" id="MCGH01000002">
    <property type="protein sequence ID" value="ODM05961.1"/>
    <property type="molecule type" value="Genomic_DNA"/>
</dbReference>
<dbReference type="PANTHER" id="PTHR33643:SF1">
    <property type="entry name" value="UREASE ACCESSORY PROTEIN D"/>
    <property type="match status" value="1"/>
</dbReference>